<reference evidence="2 3" key="1">
    <citation type="journal article" date="2019" name="Int. J. Syst. Evol. Microbiol.">
        <title>The Global Catalogue of Microorganisms (GCM) 10K type strain sequencing project: providing services to taxonomists for standard genome sequencing and annotation.</title>
        <authorList>
            <consortium name="The Broad Institute Genomics Platform"/>
            <consortium name="The Broad Institute Genome Sequencing Center for Infectious Disease"/>
            <person name="Wu L."/>
            <person name="Ma J."/>
        </authorList>
    </citation>
    <scope>NUCLEOTIDE SEQUENCE [LARGE SCALE GENOMIC DNA]</scope>
    <source>
        <strain evidence="2 3">JCM 4524</strain>
    </source>
</reference>
<evidence type="ECO:0000256" key="1">
    <source>
        <dbReference type="ARBA" id="ARBA00006484"/>
    </source>
</evidence>
<protein>
    <submittedName>
        <fullName evidence="2">3-oxoacyl-[acyl-carrier-protein] reductase</fullName>
    </submittedName>
</protein>
<dbReference type="PRINTS" id="PR00080">
    <property type="entry name" value="SDRFAMILY"/>
</dbReference>
<dbReference type="PRINTS" id="PR00081">
    <property type="entry name" value="GDHRDH"/>
</dbReference>
<evidence type="ECO:0000313" key="2">
    <source>
        <dbReference type="EMBL" id="GAA2661997.1"/>
    </source>
</evidence>
<accession>A0ABN3RVT6</accession>
<name>A0ABN3RVT6_9ACTN</name>
<dbReference type="InterPro" id="IPR002347">
    <property type="entry name" value="SDR_fam"/>
</dbReference>
<dbReference type="InterPro" id="IPR050259">
    <property type="entry name" value="SDR"/>
</dbReference>
<dbReference type="SUPFAM" id="SSF51735">
    <property type="entry name" value="NAD(P)-binding Rossmann-fold domains"/>
    <property type="match status" value="1"/>
</dbReference>
<dbReference type="Pfam" id="PF13561">
    <property type="entry name" value="adh_short_C2"/>
    <property type="match status" value="1"/>
</dbReference>
<dbReference type="EMBL" id="BAAASJ010000120">
    <property type="protein sequence ID" value="GAA2661997.1"/>
    <property type="molecule type" value="Genomic_DNA"/>
</dbReference>
<proteinExistence type="inferred from homology"/>
<dbReference type="Proteomes" id="UP001500151">
    <property type="component" value="Unassembled WGS sequence"/>
</dbReference>
<dbReference type="Gene3D" id="3.40.50.720">
    <property type="entry name" value="NAD(P)-binding Rossmann-like Domain"/>
    <property type="match status" value="1"/>
</dbReference>
<dbReference type="InterPro" id="IPR036291">
    <property type="entry name" value="NAD(P)-bd_dom_sf"/>
</dbReference>
<comment type="similarity">
    <text evidence="1">Belongs to the short-chain dehydrogenases/reductases (SDR) family.</text>
</comment>
<evidence type="ECO:0000313" key="3">
    <source>
        <dbReference type="Proteomes" id="UP001500151"/>
    </source>
</evidence>
<sequence>MDIEGAHAVVTGGSRGLGRAIALSLADRGATVSITYKSDKEAAAEVGDLVVARGGKCNIIQLDLLSESSIENFARRVAELQEPDILVNNGGELRRPGSWDKLLGSDLDATIAANVTGHIRVMQKIVPSMERRGGVVVNITSAYGLAGSAGVTAYAAAKAGLVSVTSGLARELGSKNIRVNAVAPGNFDTAMTRGASPEFKERVLSMIPLGRFGRPEEIGHAVVFLAEADYVTGHVLVVDGGQLLHM</sequence>
<dbReference type="InterPro" id="IPR020904">
    <property type="entry name" value="Sc_DH/Rdtase_CS"/>
</dbReference>
<dbReference type="RefSeq" id="WP_344396435.1">
    <property type="nucleotide sequence ID" value="NZ_BAAASJ010000120.1"/>
</dbReference>
<dbReference type="PANTHER" id="PTHR42879">
    <property type="entry name" value="3-OXOACYL-(ACYL-CARRIER-PROTEIN) REDUCTASE"/>
    <property type="match status" value="1"/>
</dbReference>
<keyword evidence="3" id="KW-1185">Reference proteome</keyword>
<organism evidence="2 3">
    <name type="scientific">Streptomyces vastus</name>
    <dbReference type="NCBI Taxonomy" id="285451"/>
    <lineage>
        <taxon>Bacteria</taxon>
        <taxon>Bacillati</taxon>
        <taxon>Actinomycetota</taxon>
        <taxon>Actinomycetes</taxon>
        <taxon>Kitasatosporales</taxon>
        <taxon>Streptomycetaceae</taxon>
        <taxon>Streptomyces</taxon>
    </lineage>
</organism>
<dbReference type="PANTHER" id="PTHR42879:SF2">
    <property type="entry name" value="3-OXOACYL-[ACYL-CARRIER-PROTEIN] REDUCTASE FABG"/>
    <property type="match status" value="1"/>
</dbReference>
<comment type="caution">
    <text evidence="2">The sequence shown here is derived from an EMBL/GenBank/DDBJ whole genome shotgun (WGS) entry which is preliminary data.</text>
</comment>
<dbReference type="PROSITE" id="PS00061">
    <property type="entry name" value="ADH_SHORT"/>
    <property type="match status" value="1"/>
</dbReference>
<gene>
    <name evidence="2" type="primary">fabG_3</name>
    <name evidence="2" type="ORF">GCM10010307_80700</name>
</gene>